<sequence>MKALDAYAEAFAKARQSLRAGLGLKADAREALDGLWRAVSQSEVLVHVADWHAQAGLRSGEPSPALLQAAFPNHVGPTRQWLGVTGPFGITALRPMPGNGGDSGDGGGGGGGGGANDGGPAPAPAPAPPPPAPHSPPPMRIMTVAPYERAYPDSATSGVADLHVQPSATVSDGRLSLASSAFAPVFAGGGTDSRALLGTTMKWPEGYAQLSMTATIRLDQAYLWSLTVLGGATASAELLMTASLSIGGDYARSWPLGAAVAPAIWHTELNVPGTFTVRIDGIMLNGLAGEVDVRAGIHDNTAAVGVVGSSAALTMLSGQLTSIQLDLS</sequence>
<dbReference type="RefSeq" id="WP_233371819.1">
    <property type="nucleotide sequence ID" value="NZ_JAJTWU010000003.1"/>
</dbReference>
<name>A0ABS8XVZ6_9BURK</name>
<evidence type="ECO:0000256" key="1">
    <source>
        <dbReference type="SAM" id="MobiDB-lite"/>
    </source>
</evidence>
<comment type="caution">
    <text evidence="2">The sequence shown here is derived from an EMBL/GenBank/DDBJ whole genome shotgun (WGS) entry which is preliminary data.</text>
</comment>
<feature type="region of interest" description="Disordered" evidence="1">
    <location>
        <begin position="92"/>
        <end position="140"/>
    </location>
</feature>
<evidence type="ECO:0000313" key="3">
    <source>
        <dbReference type="Proteomes" id="UP001200741"/>
    </source>
</evidence>
<proteinExistence type="predicted"/>
<organism evidence="2 3">
    <name type="scientific">Pelomonas cellulosilytica</name>
    <dbReference type="NCBI Taxonomy" id="2906762"/>
    <lineage>
        <taxon>Bacteria</taxon>
        <taxon>Pseudomonadati</taxon>
        <taxon>Pseudomonadota</taxon>
        <taxon>Betaproteobacteria</taxon>
        <taxon>Burkholderiales</taxon>
        <taxon>Sphaerotilaceae</taxon>
        <taxon>Roseateles</taxon>
    </lineage>
</organism>
<dbReference type="Proteomes" id="UP001200741">
    <property type="component" value="Unassembled WGS sequence"/>
</dbReference>
<accession>A0ABS8XVZ6</accession>
<dbReference type="EMBL" id="JAJTWU010000003">
    <property type="protein sequence ID" value="MCE4554811.1"/>
    <property type="molecule type" value="Genomic_DNA"/>
</dbReference>
<feature type="compositionally biased region" description="Gly residues" evidence="1">
    <location>
        <begin position="98"/>
        <end position="117"/>
    </location>
</feature>
<keyword evidence="3" id="KW-1185">Reference proteome</keyword>
<evidence type="ECO:0000313" key="2">
    <source>
        <dbReference type="EMBL" id="MCE4554811.1"/>
    </source>
</evidence>
<reference evidence="2 3" key="1">
    <citation type="submission" date="2021-12" db="EMBL/GenBank/DDBJ databases">
        <title>Genome seq of P8.</title>
        <authorList>
            <person name="Seo T."/>
        </authorList>
    </citation>
    <scope>NUCLEOTIDE SEQUENCE [LARGE SCALE GENOMIC DNA]</scope>
    <source>
        <strain evidence="2 3">P8</strain>
    </source>
</reference>
<feature type="compositionally biased region" description="Pro residues" evidence="1">
    <location>
        <begin position="121"/>
        <end position="139"/>
    </location>
</feature>
<protein>
    <submittedName>
        <fullName evidence="2">Uncharacterized protein</fullName>
    </submittedName>
</protein>
<gene>
    <name evidence="2" type="ORF">LXT13_10260</name>
</gene>